<reference evidence="1" key="1">
    <citation type="submission" date="2025-02" db="EMBL/GenBank/DDBJ databases">
        <authorList>
            <consortium name="NCBI Genome Project"/>
        </authorList>
    </citation>
    <scope>NUCLEOTIDE SEQUENCE</scope>
</reference>
<accession>A0AAJ8DZS0</accession>
<proteinExistence type="predicted"/>
<organism evidence="1">
    <name type="scientific">Aspergillus niger</name>
    <dbReference type="NCBI Taxonomy" id="5061"/>
    <lineage>
        <taxon>Eukaryota</taxon>
        <taxon>Fungi</taxon>
        <taxon>Dikarya</taxon>
        <taxon>Ascomycota</taxon>
        <taxon>Pezizomycotina</taxon>
        <taxon>Eurotiomycetes</taxon>
        <taxon>Eurotiomycetidae</taxon>
        <taxon>Eurotiales</taxon>
        <taxon>Aspergillaceae</taxon>
        <taxon>Aspergillus</taxon>
        <taxon>Aspergillus subgen. Circumdati</taxon>
    </lineage>
</organism>
<dbReference type="KEGG" id="ang:An13g02720"/>
<reference evidence="1" key="2">
    <citation type="submission" date="2025-08" db="UniProtKB">
        <authorList>
            <consortium name="RefSeq"/>
        </authorList>
    </citation>
    <scope>IDENTIFICATION</scope>
</reference>
<protein>
    <submittedName>
        <fullName evidence="1">Uncharacterized protein</fullName>
    </submittedName>
</protein>
<dbReference type="RefSeq" id="XP_059602133.1">
    <property type="nucleotide sequence ID" value="XM_059743913.1"/>
</dbReference>
<evidence type="ECO:0000313" key="1">
    <source>
        <dbReference type="RefSeq" id="XP_059602133.1"/>
    </source>
</evidence>
<dbReference type="AlphaFoldDB" id="A0AAJ8DZS0"/>
<sequence length="210" mass="23680">MREQDLDPDIDENTGEFEGITLHCLAGVVIGAHRWACPVLALSRPWNGRELSPSTACNTDQAIEYITGPRCCSPSKKYREEQSCSSTDQSIPNSLAGFMRAVEYHEQSQAVSLTMPWQQCLHLAYGRMYKAHDDHFEWDHSCKDGNRIPVCNLCCHLAVCYLANGSQLELPPRIHQKGSKRLEFTPTKKAYPCGGISKRRKMLRRLGPTN</sequence>
<dbReference type="GeneID" id="84592847"/>
<name>A0AAJ8DZS0_ASPNG</name>
<gene>
    <name evidence="1" type="ORF">An13g02720</name>
</gene>
<dbReference type="VEuPathDB" id="FungiDB:An13g02720"/>